<sequence>MRVVVLLVLAFVIIGLSGFASASWLSHEWKEFKQNIKVDWHFKYQHTGSKKSQTFDSARCGTYYWKVQDRKRCWEEWEEKGVYIKGW</sequence>
<organism evidence="1 2">
    <name type="scientific">Candidatus Iainarchaeum sp</name>
    <dbReference type="NCBI Taxonomy" id="3101447"/>
    <lineage>
        <taxon>Archaea</taxon>
        <taxon>Candidatus Iainarchaeota</taxon>
        <taxon>Candidatus Iainarchaeia</taxon>
        <taxon>Candidatus Iainarchaeales</taxon>
        <taxon>Candidatus Iainarchaeaceae</taxon>
        <taxon>Candidatus Iainarchaeum</taxon>
    </lineage>
</organism>
<dbReference type="Proteomes" id="UP000680185">
    <property type="component" value="Unassembled WGS sequence"/>
</dbReference>
<evidence type="ECO:0000313" key="2">
    <source>
        <dbReference type="Proteomes" id="UP000680185"/>
    </source>
</evidence>
<accession>A0A8T4L1C1</accession>
<reference evidence="1" key="2">
    <citation type="submission" date="2021-05" db="EMBL/GenBank/DDBJ databases">
        <title>Protein family content uncovers lineage relationships and bacterial pathway maintenance mechanisms in DPANN archaea.</title>
        <authorList>
            <person name="Castelle C.J."/>
            <person name="Meheust R."/>
            <person name="Jaffe A.L."/>
            <person name="Seitz K."/>
            <person name="Gong X."/>
            <person name="Baker B.J."/>
            <person name="Banfield J.F."/>
        </authorList>
    </citation>
    <scope>NUCLEOTIDE SEQUENCE</scope>
    <source>
        <strain evidence="1">RIFCSPLOWO2_01_FULL_43_13</strain>
    </source>
</reference>
<comment type="caution">
    <text evidence="1">The sequence shown here is derived from an EMBL/GenBank/DDBJ whole genome shotgun (WGS) entry which is preliminary data.</text>
</comment>
<dbReference type="EMBL" id="JAGVWB010000033">
    <property type="protein sequence ID" value="MBS3058700.1"/>
    <property type="molecule type" value="Genomic_DNA"/>
</dbReference>
<proteinExistence type="predicted"/>
<dbReference type="AlphaFoldDB" id="A0A8T4L1C1"/>
<gene>
    <name evidence="1" type="ORF">J4478_04860</name>
</gene>
<evidence type="ECO:0000313" key="1">
    <source>
        <dbReference type="EMBL" id="MBS3058700.1"/>
    </source>
</evidence>
<reference evidence="1" key="1">
    <citation type="submission" date="2021-03" db="EMBL/GenBank/DDBJ databases">
        <authorList>
            <person name="Jaffe A."/>
        </authorList>
    </citation>
    <scope>NUCLEOTIDE SEQUENCE</scope>
    <source>
        <strain evidence="1">RIFCSPLOWO2_01_FULL_43_13</strain>
    </source>
</reference>
<name>A0A8T4L1C1_9ARCH</name>
<protein>
    <submittedName>
        <fullName evidence="1">Uncharacterized protein</fullName>
    </submittedName>
</protein>